<proteinExistence type="predicted"/>
<reference evidence="3" key="1">
    <citation type="journal article" date="2019" name="Int. J. Syst. Evol. Microbiol.">
        <title>The Global Catalogue of Microorganisms (GCM) 10K type strain sequencing project: providing services to taxonomists for standard genome sequencing and annotation.</title>
        <authorList>
            <consortium name="The Broad Institute Genomics Platform"/>
            <consortium name="The Broad Institute Genome Sequencing Center for Infectious Disease"/>
            <person name="Wu L."/>
            <person name="Ma J."/>
        </authorList>
    </citation>
    <scope>NUCLEOTIDE SEQUENCE [LARGE SCALE GENOMIC DNA]</scope>
    <source>
        <strain evidence="3">KCTC 42953</strain>
    </source>
</reference>
<evidence type="ECO:0000313" key="3">
    <source>
        <dbReference type="Proteomes" id="UP001595533"/>
    </source>
</evidence>
<keyword evidence="1" id="KW-0732">Signal</keyword>
<feature type="signal peptide" evidence="1">
    <location>
        <begin position="1"/>
        <end position="25"/>
    </location>
</feature>
<dbReference type="RefSeq" id="WP_077412512.1">
    <property type="nucleotide sequence ID" value="NZ_JBHRTS010000010.1"/>
</dbReference>
<organism evidence="2 3">
    <name type="scientific">Marinicella sediminis</name>
    <dbReference type="NCBI Taxonomy" id="1792834"/>
    <lineage>
        <taxon>Bacteria</taxon>
        <taxon>Pseudomonadati</taxon>
        <taxon>Pseudomonadota</taxon>
        <taxon>Gammaproteobacteria</taxon>
        <taxon>Lysobacterales</taxon>
        <taxon>Marinicellaceae</taxon>
        <taxon>Marinicella</taxon>
    </lineage>
</organism>
<protein>
    <submittedName>
        <fullName evidence="2">Uncharacterized protein</fullName>
    </submittedName>
</protein>
<dbReference type="Proteomes" id="UP001595533">
    <property type="component" value="Unassembled WGS sequence"/>
</dbReference>
<evidence type="ECO:0000256" key="1">
    <source>
        <dbReference type="SAM" id="SignalP"/>
    </source>
</evidence>
<keyword evidence="3" id="KW-1185">Reference proteome</keyword>
<sequence>MNFSAARSRFWMLLLGCFSASSVNTQNGLTLISETDKKLIGIHHLSPTEKPVQLSLQLTHTIVIRQDTIDAAVLTDAQTEH</sequence>
<accession>A0ABV7JHL7</accession>
<dbReference type="EMBL" id="JBHRTS010000010">
    <property type="protein sequence ID" value="MFC3195728.1"/>
    <property type="molecule type" value="Genomic_DNA"/>
</dbReference>
<evidence type="ECO:0000313" key="2">
    <source>
        <dbReference type="EMBL" id="MFC3195728.1"/>
    </source>
</evidence>
<comment type="caution">
    <text evidence="2">The sequence shown here is derived from an EMBL/GenBank/DDBJ whole genome shotgun (WGS) entry which is preliminary data.</text>
</comment>
<name>A0ABV7JHL7_9GAMM</name>
<gene>
    <name evidence="2" type="ORF">ACFODZ_15845</name>
</gene>
<feature type="chain" id="PRO_5045061857" evidence="1">
    <location>
        <begin position="26"/>
        <end position="81"/>
    </location>
</feature>